<organism evidence="3 4">
    <name type="scientific">Eruca vesicaria subsp. sativa</name>
    <name type="common">Garden rocket</name>
    <name type="synonym">Eruca sativa</name>
    <dbReference type="NCBI Taxonomy" id="29727"/>
    <lineage>
        <taxon>Eukaryota</taxon>
        <taxon>Viridiplantae</taxon>
        <taxon>Streptophyta</taxon>
        <taxon>Embryophyta</taxon>
        <taxon>Tracheophyta</taxon>
        <taxon>Spermatophyta</taxon>
        <taxon>Magnoliopsida</taxon>
        <taxon>eudicotyledons</taxon>
        <taxon>Gunneridae</taxon>
        <taxon>Pentapetalae</taxon>
        <taxon>rosids</taxon>
        <taxon>malvids</taxon>
        <taxon>Brassicales</taxon>
        <taxon>Brassicaceae</taxon>
        <taxon>Brassiceae</taxon>
        <taxon>Eruca</taxon>
    </lineage>
</organism>
<evidence type="ECO:0000256" key="1">
    <source>
        <dbReference type="ARBA" id="ARBA00005474"/>
    </source>
</evidence>
<dbReference type="PANTHER" id="PTHR31301">
    <property type="entry name" value="LOB DOMAIN-CONTAINING PROTEIN 4-RELATED"/>
    <property type="match status" value="1"/>
</dbReference>
<evidence type="ECO:0000313" key="3">
    <source>
        <dbReference type="EMBL" id="CAH8359267.1"/>
    </source>
</evidence>
<name>A0ABC8KJF5_ERUVS</name>
<dbReference type="Pfam" id="PF03195">
    <property type="entry name" value="LOB"/>
    <property type="match status" value="1"/>
</dbReference>
<evidence type="ECO:0000259" key="2">
    <source>
        <dbReference type="PROSITE" id="PS50891"/>
    </source>
</evidence>
<reference evidence="3 4" key="1">
    <citation type="submission" date="2022-03" db="EMBL/GenBank/DDBJ databases">
        <authorList>
            <person name="Macdonald S."/>
            <person name="Ahmed S."/>
            <person name="Newling K."/>
        </authorList>
    </citation>
    <scope>NUCLEOTIDE SEQUENCE [LARGE SCALE GENOMIC DNA]</scope>
</reference>
<gene>
    <name evidence="3" type="ORF">ERUC_LOCUS25023</name>
</gene>
<dbReference type="Proteomes" id="UP001642260">
    <property type="component" value="Unassembled WGS sequence"/>
</dbReference>
<keyword evidence="4" id="KW-1185">Reference proteome</keyword>
<proteinExistence type="inferred from homology"/>
<dbReference type="PROSITE" id="PS50891">
    <property type="entry name" value="LOB"/>
    <property type="match status" value="1"/>
</dbReference>
<accession>A0ABC8KJF5</accession>
<evidence type="ECO:0000313" key="4">
    <source>
        <dbReference type="Proteomes" id="UP001642260"/>
    </source>
</evidence>
<feature type="domain" description="LOB" evidence="2">
    <location>
        <begin position="24"/>
        <end position="127"/>
    </location>
</feature>
<dbReference type="PANTHER" id="PTHR31301:SF75">
    <property type="entry name" value="LOB DOMAIN-CONTAINING PROTEIN 7"/>
    <property type="match status" value="1"/>
</dbReference>
<sequence>MLRLSRNFFETLTTIPDDACSFDKACAACKYEGRKCTKSCPLAPFFPQEEQEQQEQVLNAPNIMDYDITMMIKAVEECQRDIELHNRIFRARSCTFDPLSGVYNIMSDLRCKIHCLQADLNLAHQQLIMYHSLGQQNISREGDLLEQQNQEIQMLEQIRKLKLEK</sequence>
<comment type="caution">
    <text evidence="3">The sequence shown here is derived from an EMBL/GenBank/DDBJ whole genome shotgun (WGS) entry which is preliminary data.</text>
</comment>
<protein>
    <recommendedName>
        <fullName evidence="2">LOB domain-containing protein</fullName>
    </recommendedName>
</protein>
<dbReference type="InterPro" id="IPR004883">
    <property type="entry name" value="LOB"/>
</dbReference>
<dbReference type="EMBL" id="CAKOAT010264042">
    <property type="protein sequence ID" value="CAH8359267.1"/>
    <property type="molecule type" value="Genomic_DNA"/>
</dbReference>
<dbReference type="AlphaFoldDB" id="A0ABC8KJF5"/>
<comment type="similarity">
    <text evidence="1">Belongs to the LOB domain-containing protein family.</text>
</comment>